<dbReference type="EMBL" id="JACOFV010000024">
    <property type="protein sequence ID" value="MBC3864178.1"/>
    <property type="molecule type" value="Genomic_DNA"/>
</dbReference>
<evidence type="ECO:0000259" key="3">
    <source>
        <dbReference type="Pfam" id="PF00501"/>
    </source>
</evidence>
<feature type="domain" description="AMP-binding enzyme C-terminal" evidence="4">
    <location>
        <begin position="360"/>
        <end position="438"/>
    </location>
</feature>
<dbReference type="PANTHER" id="PTHR43201">
    <property type="entry name" value="ACYL-COA SYNTHETASE"/>
    <property type="match status" value="1"/>
</dbReference>
<dbReference type="GO" id="GO:0006631">
    <property type="term" value="P:fatty acid metabolic process"/>
    <property type="evidence" value="ECO:0007669"/>
    <property type="project" value="TreeGrafter"/>
</dbReference>
<comment type="caution">
    <text evidence="5">The sequence shown here is derived from an EMBL/GenBank/DDBJ whole genome shotgun (WGS) entry which is preliminary data.</text>
</comment>
<dbReference type="GO" id="GO:0031956">
    <property type="term" value="F:medium-chain fatty acid-CoA ligase activity"/>
    <property type="evidence" value="ECO:0007669"/>
    <property type="project" value="TreeGrafter"/>
</dbReference>
<dbReference type="InterPro" id="IPR025110">
    <property type="entry name" value="AMP-bd_C"/>
</dbReference>
<proteinExistence type="inferred from homology"/>
<reference evidence="5" key="1">
    <citation type="submission" date="2020-08" db="EMBL/GenBank/DDBJ databases">
        <title>Novel species isolated from subtropical streams in China.</title>
        <authorList>
            <person name="Lu H."/>
        </authorList>
    </citation>
    <scope>NUCLEOTIDE SEQUENCE</scope>
    <source>
        <strain evidence="5">KACC 12607</strain>
    </source>
</reference>
<dbReference type="Gene3D" id="3.40.50.12780">
    <property type="entry name" value="N-terminal domain of ligase-like"/>
    <property type="match status" value="1"/>
</dbReference>
<evidence type="ECO:0000313" key="6">
    <source>
        <dbReference type="Proteomes" id="UP000634011"/>
    </source>
</evidence>
<dbReference type="InterPro" id="IPR000873">
    <property type="entry name" value="AMP-dep_synth/lig_dom"/>
</dbReference>
<keyword evidence="6" id="KW-1185">Reference proteome</keyword>
<dbReference type="RefSeq" id="WP_186914121.1">
    <property type="nucleotide sequence ID" value="NZ_JACOFV010000024.1"/>
</dbReference>
<dbReference type="AlphaFoldDB" id="A0A923KQT4"/>
<name>A0A923KQT4_9BURK</name>
<protein>
    <submittedName>
        <fullName evidence="5">Acyl--CoA ligase</fullName>
    </submittedName>
</protein>
<feature type="domain" description="AMP-dependent synthetase/ligase" evidence="3">
    <location>
        <begin position="92"/>
        <end position="316"/>
    </location>
</feature>
<comment type="similarity">
    <text evidence="1">Belongs to the ATP-dependent AMP-binding enzyme family.</text>
</comment>
<sequence>MRNLAERFATFNANEIAWYGANDFFIDATKLSKVFGQISPEAWKGKRVAISDMSVIELVASMVFLDGIAETILLLPSEDNSEIHTERLVQAKIDIVLNEDGIGFLKILHGKSPDIAVSPRQWPSSDYLDDPISTTWLLPTSGTTGIPKLIPHTFQSLTRSMVSRNVSAKFVWGSLYSLRRFAGLQVFLQSWLCGTPLILNDDSDSLDTKLTRFAELGCNALSATPSMWRKLAMHPMFDQLKLTQITLGGEIVDQTVLDLLSRKFPSSRITHIYASTEAGVGFVVRDNKAGFPLTFLNSSISGVELRVDELGHLWLRSQRDNQAAWIDSGDMVDVRKERVYFLGRANGSINVGGNKVMPEEVELVIQELSEVAFVQVRARKSAMLGSLVEAAITPSPGISFDASIKKKIIDHCRERLEGFKVPAFVVVADSIALSASGKLLRGNLE</sequence>
<keyword evidence="2 5" id="KW-0436">Ligase</keyword>
<dbReference type="Gene3D" id="3.30.300.30">
    <property type="match status" value="1"/>
</dbReference>
<evidence type="ECO:0000313" key="5">
    <source>
        <dbReference type="EMBL" id="MBC3864178.1"/>
    </source>
</evidence>
<organism evidence="5 6">
    <name type="scientific">Undibacterium jejuense</name>
    <dbReference type="NCBI Taxonomy" id="1344949"/>
    <lineage>
        <taxon>Bacteria</taxon>
        <taxon>Pseudomonadati</taxon>
        <taxon>Pseudomonadota</taxon>
        <taxon>Betaproteobacteria</taxon>
        <taxon>Burkholderiales</taxon>
        <taxon>Oxalobacteraceae</taxon>
        <taxon>Undibacterium</taxon>
    </lineage>
</organism>
<evidence type="ECO:0000259" key="4">
    <source>
        <dbReference type="Pfam" id="PF13193"/>
    </source>
</evidence>
<dbReference type="InterPro" id="IPR042099">
    <property type="entry name" value="ANL_N_sf"/>
</dbReference>
<dbReference type="PROSITE" id="PS00455">
    <property type="entry name" value="AMP_BINDING"/>
    <property type="match status" value="1"/>
</dbReference>
<dbReference type="CDD" id="cd04433">
    <property type="entry name" value="AFD_class_I"/>
    <property type="match status" value="1"/>
</dbReference>
<evidence type="ECO:0000256" key="2">
    <source>
        <dbReference type="ARBA" id="ARBA00022598"/>
    </source>
</evidence>
<dbReference type="Proteomes" id="UP000634011">
    <property type="component" value="Unassembled WGS sequence"/>
</dbReference>
<gene>
    <name evidence="5" type="ORF">H8K32_18910</name>
</gene>
<dbReference type="Pfam" id="PF00501">
    <property type="entry name" value="AMP-binding"/>
    <property type="match status" value="1"/>
</dbReference>
<dbReference type="Pfam" id="PF13193">
    <property type="entry name" value="AMP-binding_C"/>
    <property type="match status" value="1"/>
</dbReference>
<dbReference type="InterPro" id="IPR045851">
    <property type="entry name" value="AMP-bd_C_sf"/>
</dbReference>
<dbReference type="SUPFAM" id="SSF56801">
    <property type="entry name" value="Acetyl-CoA synthetase-like"/>
    <property type="match status" value="1"/>
</dbReference>
<dbReference type="PANTHER" id="PTHR43201:SF5">
    <property type="entry name" value="MEDIUM-CHAIN ACYL-COA LIGASE ACSF2, MITOCHONDRIAL"/>
    <property type="match status" value="1"/>
</dbReference>
<accession>A0A923KQT4</accession>
<dbReference type="InterPro" id="IPR020845">
    <property type="entry name" value="AMP-binding_CS"/>
</dbReference>
<evidence type="ECO:0000256" key="1">
    <source>
        <dbReference type="ARBA" id="ARBA00006432"/>
    </source>
</evidence>